<keyword evidence="10" id="KW-1185">Reference proteome</keyword>
<dbReference type="GO" id="GO:0005634">
    <property type="term" value="C:nucleus"/>
    <property type="evidence" value="ECO:0007669"/>
    <property type="project" value="UniProtKB-SubCell"/>
</dbReference>
<evidence type="ECO:0000256" key="2">
    <source>
        <dbReference type="ARBA" id="ARBA00004123"/>
    </source>
</evidence>
<proteinExistence type="inferred from homology"/>
<evidence type="ECO:0000256" key="4">
    <source>
        <dbReference type="ARBA" id="ARBA00023186"/>
    </source>
</evidence>
<dbReference type="EMBL" id="VCAU01000058">
    <property type="protein sequence ID" value="KAF9887672.1"/>
    <property type="molecule type" value="Genomic_DNA"/>
</dbReference>
<gene>
    <name evidence="9" type="primary">CHZ1</name>
    <name evidence="9" type="ORF">FE257_009765</name>
</gene>
<comment type="caution">
    <text evidence="9">The sequence shown here is derived from an EMBL/GenBank/DDBJ whole genome shotgun (WGS) entry which is preliminary data.</text>
</comment>
<evidence type="ECO:0000256" key="3">
    <source>
        <dbReference type="ARBA" id="ARBA00008057"/>
    </source>
</evidence>
<evidence type="ECO:0000256" key="5">
    <source>
        <dbReference type="ARBA" id="ARBA00023242"/>
    </source>
</evidence>
<feature type="compositionally biased region" description="Acidic residues" evidence="7">
    <location>
        <begin position="30"/>
        <end position="59"/>
    </location>
</feature>
<comment type="subunit">
    <text evidence="6">Forms a heterotrimer with H2A.Z-H2B, stabilizing the association of the histone dimer. Also, with a lower affinity, forms a heterotrimer with H2A-H2B.</text>
</comment>
<dbReference type="SMART" id="SM01082">
    <property type="entry name" value="CHZ"/>
    <property type="match status" value="1"/>
</dbReference>
<comment type="function">
    <text evidence="1">Forms a chaperone-bound H2A.Z-H2B complex that acts as a source for SWR1 complex-dependent H2A to H2A.Z histone replacement in chromatin.</text>
</comment>
<reference evidence="9" key="2">
    <citation type="submission" date="2020-02" db="EMBL/GenBank/DDBJ databases">
        <authorList>
            <person name="Gilchrist C.L.M."/>
            <person name="Chooi Y.-H."/>
        </authorList>
    </citation>
    <scope>NUCLEOTIDE SEQUENCE</scope>
    <source>
        <strain evidence="9">MST-FP2251</strain>
    </source>
</reference>
<evidence type="ECO:0000313" key="9">
    <source>
        <dbReference type="EMBL" id="KAF9887672.1"/>
    </source>
</evidence>
<sequence length="120" mass="13279">MGDDNRATAFGTDAAGNLAADKGEGKAPEDPMEVSMDEEEESDDSENDEMEDDDDDGDNLEPISSENIISGGRRTRGKNIDFQEAAEKLQQDAMDDSDEDDDDEDFEPTTNNDNDNKMRY</sequence>
<comment type="similarity">
    <text evidence="3">Belongs to the CHZ1 family.</text>
</comment>
<evidence type="ECO:0000313" key="10">
    <source>
        <dbReference type="Proteomes" id="UP001194746"/>
    </source>
</evidence>
<dbReference type="AlphaFoldDB" id="A0AAD4CL96"/>
<dbReference type="Proteomes" id="UP001194746">
    <property type="component" value="Unassembled WGS sequence"/>
</dbReference>
<protein>
    <submittedName>
        <fullName evidence="9">Histone H2A.Z-specific chaperone</fullName>
    </submittedName>
</protein>
<feature type="compositionally biased region" description="Acidic residues" evidence="7">
    <location>
        <begin position="93"/>
        <end position="107"/>
    </location>
</feature>
<feature type="domain" description="Histone chaperone" evidence="8">
    <location>
        <begin position="54"/>
        <end position="91"/>
    </location>
</feature>
<comment type="subcellular location">
    <subcellularLocation>
        <location evidence="2">Nucleus</location>
    </subcellularLocation>
</comment>
<dbReference type="InterPro" id="IPR019098">
    <property type="entry name" value="Histone_chaperone_domain_CHZ"/>
</dbReference>
<reference evidence="9" key="1">
    <citation type="journal article" date="2019" name="Beilstein J. Org. Chem.">
        <title>Nanangenines: drimane sesquiterpenoids as the dominant metabolite cohort of a novel Australian fungus, Aspergillus nanangensis.</title>
        <authorList>
            <person name="Lacey H.J."/>
            <person name="Gilchrist C.L.M."/>
            <person name="Crombie A."/>
            <person name="Kalaitzis J.A."/>
            <person name="Vuong D."/>
            <person name="Rutledge P.J."/>
            <person name="Turner P."/>
            <person name="Pitt J.I."/>
            <person name="Lacey E."/>
            <person name="Chooi Y.H."/>
            <person name="Piggott A.M."/>
        </authorList>
    </citation>
    <scope>NUCLEOTIDE SEQUENCE</scope>
    <source>
        <strain evidence="9">MST-FP2251</strain>
    </source>
</reference>
<name>A0AAD4CL96_ASPNN</name>
<feature type="compositionally biased region" description="Basic and acidic residues" evidence="7">
    <location>
        <begin position="78"/>
        <end position="90"/>
    </location>
</feature>
<evidence type="ECO:0000256" key="7">
    <source>
        <dbReference type="SAM" id="MobiDB-lite"/>
    </source>
</evidence>
<evidence type="ECO:0000256" key="6">
    <source>
        <dbReference type="ARBA" id="ARBA00025877"/>
    </source>
</evidence>
<dbReference type="Pfam" id="PF09649">
    <property type="entry name" value="CHZ"/>
    <property type="match status" value="1"/>
</dbReference>
<evidence type="ECO:0000256" key="1">
    <source>
        <dbReference type="ARBA" id="ARBA00002212"/>
    </source>
</evidence>
<keyword evidence="4" id="KW-0143">Chaperone</keyword>
<feature type="region of interest" description="Disordered" evidence="7">
    <location>
        <begin position="1"/>
        <end position="120"/>
    </location>
</feature>
<accession>A0AAD4CL96</accession>
<keyword evidence="5" id="KW-0539">Nucleus</keyword>
<organism evidence="9 10">
    <name type="scientific">Aspergillus nanangensis</name>
    <dbReference type="NCBI Taxonomy" id="2582783"/>
    <lineage>
        <taxon>Eukaryota</taxon>
        <taxon>Fungi</taxon>
        <taxon>Dikarya</taxon>
        <taxon>Ascomycota</taxon>
        <taxon>Pezizomycotina</taxon>
        <taxon>Eurotiomycetes</taxon>
        <taxon>Eurotiomycetidae</taxon>
        <taxon>Eurotiales</taxon>
        <taxon>Aspergillaceae</taxon>
        <taxon>Aspergillus</taxon>
        <taxon>Aspergillus subgen. Circumdati</taxon>
    </lineage>
</organism>
<evidence type="ECO:0000259" key="8">
    <source>
        <dbReference type="SMART" id="SM01082"/>
    </source>
</evidence>